<keyword evidence="2" id="KW-0418">Kinase</keyword>
<dbReference type="NCBIfam" id="TIGR00229">
    <property type="entry name" value="sensory_box"/>
    <property type="match status" value="1"/>
</dbReference>
<dbReference type="GO" id="GO:0000155">
    <property type="term" value="F:phosphorelay sensor kinase activity"/>
    <property type="evidence" value="ECO:0007669"/>
    <property type="project" value="InterPro"/>
</dbReference>
<proteinExistence type="predicted"/>
<dbReference type="SMART" id="SM00086">
    <property type="entry name" value="PAC"/>
    <property type="match status" value="3"/>
</dbReference>
<name>A0A4Z1RH39_9GAMM</name>
<evidence type="ECO:0000256" key="1">
    <source>
        <dbReference type="ARBA" id="ARBA00022679"/>
    </source>
</evidence>
<dbReference type="SMART" id="SM00091">
    <property type="entry name" value="PAS"/>
    <property type="match status" value="2"/>
</dbReference>
<sequence length="692" mass="75588">MAAVREGDSDTARARGADLRQSLAGIRWWIPLLYLLLSAAWILFSDLLVEWLLPSATVRAAQSAKGLLFVLATAAGLWLLLRNQARGIERAHRATLDYAQRYRGLLDRHPDPLWLHEAGSGRLLYVNPAARAFFGLGAEDALPGDAADLQGVLPHPGEEGRPATIRRIRLPDGRRRDVELHVARLDHDGREARLVSMRDRTAEIGAERERAQSARRMREAQQLACLGSWEFDPASGRGHLSDETCRILGIRVPAGNDADVRGLLLDALPGWAAELSGLLDALASGHGPPLDVVIPVDTPDGTRRLQLRGARATEDGTAHLLRGTLQDITEAEAARRQLRERERQFRDLIRALPDGVVLLAGDRVRYANPACAEAFGRPVESMPGLPVQELVAEDDAPLLGAWLRAALVSGQVPDAAVVRAPRMRRSDGSLFNAALTAAETRYEDTICTVVVMRDLSDAERMRDELAAGNLQLQAMAARIFSVQEDERRRISRDLHDDIGQSITAIKMSASAAMDEDDPARRHDDLDDVLALADATLSRLRDISILLRPPQLDALGLEAALRWHAERLFTHAGVGLELSIAALPRRPEREVEQACFRIAQEAMTNALRHAAPARVSLRLEDSGDRLHLRVVDDGRGFDTPADGGLGLAIMRERAHGVGGVFDIRSLRGHGTTVEAVLPYDPAANAKHAGQRAG</sequence>
<dbReference type="PANTHER" id="PTHR24421:SF61">
    <property type="entry name" value="OXYGEN SENSOR HISTIDINE KINASE NREB"/>
    <property type="match status" value="1"/>
</dbReference>
<dbReference type="InterPro" id="IPR000014">
    <property type="entry name" value="PAS"/>
</dbReference>
<dbReference type="InterPro" id="IPR001610">
    <property type="entry name" value="PAC"/>
</dbReference>
<reference evidence="4 5" key="1">
    <citation type="submission" date="2019-01" db="EMBL/GenBank/DDBJ databases">
        <authorList>
            <person name="Zhang S."/>
        </authorList>
    </citation>
    <scope>NUCLEOTIDE SEQUENCE [LARGE SCALE GENOMIC DNA]</scope>
    <source>
        <strain evidence="4 5">1626</strain>
    </source>
</reference>
<dbReference type="SMART" id="SM00387">
    <property type="entry name" value="HATPase_c"/>
    <property type="match status" value="1"/>
</dbReference>
<evidence type="ECO:0000313" key="5">
    <source>
        <dbReference type="Proteomes" id="UP000298681"/>
    </source>
</evidence>
<dbReference type="EMBL" id="SPUH01000001">
    <property type="protein sequence ID" value="TKS53997.1"/>
    <property type="molecule type" value="Genomic_DNA"/>
</dbReference>
<protein>
    <submittedName>
        <fullName evidence="4">PAS domain S-box protein</fullName>
    </submittedName>
</protein>
<dbReference type="GO" id="GO:0016020">
    <property type="term" value="C:membrane"/>
    <property type="evidence" value="ECO:0007669"/>
    <property type="project" value="InterPro"/>
</dbReference>
<dbReference type="Pfam" id="PF07730">
    <property type="entry name" value="HisKA_3"/>
    <property type="match status" value="1"/>
</dbReference>
<dbReference type="SUPFAM" id="SSF55874">
    <property type="entry name" value="ATPase domain of HSP90 chaperone/DNA topoisomerase II/histidine kinase"/>
    <property type="match status" value="1"/>
</dbReference>
<dbReference type="RefSeq" id="WP_134673380.1">
    <property type="nucleotide sequence ID" value="NZ_CP039383.2"/>
</dbReference>
<dbReference type="AlphaFoldDB" id="A0A4Z1RH39"/>
<keyword evidence="5" id="KW-1185">Reference proteome</keyword>
<dbReference type="PROSITE" id="PS50109">
    <property type="entry name" value="HIS_KIN"/>
    <property type="match status" value="1"/>
</dbReference>
<dbReference type="Proteomes" id="UP000298681">
    <property type="component" value="Unassembled WGS sequence"/>
</dbReference>
<dbReference type="GO" id="GO:0046983">
    <property type="term" value="F:protein dimerization activity"/>
    <property type="evidence" value="ECO:0007669"/>
    <property type="project" value="InterPro"/>
</dbReference>
<dbReference type="InterPro" id="IPR035965">
    <property type="entry name" value="PAS-like_dom_sf"/>
</dbReference>
<keyword evidence="3" id="KW-0902">Two-component regulatory system</keyword>
<dbReference type="CDD" id="cd00130">
    <property type="entry name" value="PAS"/>
    <property type="match status" value="2"/>
</dbReference>
<dbReference type="Gene3D" id="1.20.5.1930">
    <property type="match status" value="1"/>
</dbReference>
<dbReference type="Gene3D" id="3.30.565.10">
    <property type="entry name" value="Histidine kinase-like ATPase, C-terminal domain"/>
    <property type="match status" value="1"/>
</dbReference>
<dbReference type="Gene3D" id="3.30.450.20">
    <property type="entry name" value="PAS domain"/>
    <property type="match status" value="3"/>
</dbReference>
<accession>A0A4Z1RH39</accession>
<evidence type="ECO:0000313" key="4">
    <source>
        <dbReference type="EMBL" id="TKS53997.1"/>
    </source>
</evidence>
<dbReference type="CDD" id="cd16917">
    <property type="entry name" value="HATPase_UhpB-NarQ-NarX-like"/>
    <property type="match status" value="1"/>
</dbReference>
<dbReference type="PANTHER" id="PTHR24421">
    <property type="entry name" value="NITRATE/NITRITE SENSOR PROTEIN NARX-RELATED"/>
    <property type="match status" value="1"/>
</dbReference>
<dbReference type="InterPro" id="IPR011712">
    <property type="entry name" value="Sig_transdc_His_kin_sub3_dim/P"/>
</dbReference>
<dbReference type="OrthoDB" id="9797605at2"/>
<dbReference type="SUPFAM" id="SSF55785">
    <property type="entry name" value="PYP-like sensor domain (PAS domain)"/>
    <property type="match status" value="3"/>
</dbReference>
<keyword evidence="1" id="KW-0808">Transferase</keyword>
<dbReference type="Pfam" id="PF13188">
    <property type="entry name" value="PAS_8"/>
    <property type="match status" value="2"/>
</dbReference>
<dbReference type="InterPro" id="IPR003594">
    <property type="entry name" value="HATPase_dom"/>
</dbReference>
<organism evidence="4 5">
    <name type="scientific">Luteimonas yindakuii</name>
    <dbReference type="NCBI Taxonomy" id="2565782"/>
    <lineage>
        <taxon>Bacteria</taxon>
        <taxon>Pseudomonadati</taxon>
        <taxon>Pseudomonadota</taxon>
        <taxon>Gammaproteobacteria</taxon>
        <taxon>Lysobacterales</taxon>
        <taxon>Lysobacteraceae</taxon>
        <taxon>Luteimonas</taxon>
    </lineage>
</organism>
<evidence type="ECO:0000256" key="2">
    <source>
        <dbReference type="ARBA" id="ARBA00022777"/>
    </source>
</evidence>
<comment type="caution">
    <text evidence="4">The sequence shown here is derived from an EMBL/GenBank/DDBJ whole genome shotgun (WGS) entry which is preliminary data.</text>
</comment>
<dbReference type="InterPro" id="IPR036890">
    <property type="entry name" value="HATPase_C_sf"/>
</dbReference>
<dbReference type="InterPro" id="IPR005467">
    <property type="entry name" value="His_kinase_dom"/>
</dbReference>
<evidence type="ECO:0000256" key="3">
    <source>
        <dbReference type="ARBA" id="ARBA00023012"/>
    </source>
</evidence>
<gene>
    <name evidence="4" type="ORF">E4582_03895</name>
</gene>
<dbReference type="InterPro" id="IPR050482">
    <property type="entry name" value="Sensor_HK_TwoCompSys"/>
</dbReference>
<dbReference type="Pfam" id="PF02518">
    <property type="entry name" value="HATPase_c"/>
    <property type="match status" value="1"/>
</dbReference>